<reference evidence="3" key="1">
    <citation type="journal article" date="2015" name="Genome">
        <title>Whole Genome Sequence of the Non-Microcystin-Producing Microcystis aeruginosa Strain NIES-44.</title>
        <authorList>
            <person name="Okano K."/>
            <person name="Miyata N."/>
            <person name="Ozaki Y."/>
        </authorList>
    </citation>
    <scope>NUCLEOTIDE SEQUENCE [LARGE SCALE GENOMIC DNA]</scope>
    <source>
        <strain evidence="3">NIES-44</strain>
    </source>
</reference>
<evidence type="ECO:0000256" key="1">
    <source>
        <dbReference type="SAM" id="Phobius"/>
    </source>
</evidence>
<sequence length="45" mass="5306">MRFSPEIEHCSCHPILLVLGYTQARLMFSLDITLIFFTSKFLLWS</sequence>
<keyword evidence="1" id="KW-1133">Transmembrane helix</keyword>
<keyword evidence="1" id="KW-0812">Transmembrane</keyword>
<protein>
    <submittedName>
        <fullName evidence="2">Uncharacterized protein</fullName>
    </submittedName>
</protein>
<dbReference type="EMBL" id="BBPA01000020">
    <property type="protein sequence ID" value="GAL92418.1"/>
    <property type="molecule type" value="Genomic_DNA"/>
</dbReference>
<dbReference type="AlphaFoldDB" id="A0A0A1VSQ0"/>
<gene>
    <name evidence="2" type="ORF">N44_00976</name>
</gene>
<comment type="caution">
    <text evidence="2">The sequence shown here is derived from an EMBL/GenBank/DDBJ whole genome shotgun (WGS) entry which is preliminary data.</text>
</comment>
<name>A0A0A1VSQ0_MICAE</name>
<organism evidence="2 3">
    <name type="scientific">Microcystis aeruginosa NIES-44</name>
    <dbReference type="NCBI Taxonomy" id="449439"/>
    <lineage>
        <taxon>Bacteria</taxon>
        <taxon>Bacillati</taxon>
        <taxon>Cyanobacteriota</taxon>
        <taxon>Cyanophyceae</taxon>
        <taxon>Oscillatoriophycideae</taxon>
        <taxon>Chroococcales</taxon>
        <taxon>Microcystaceae</taxon>
        <taxon>Microcystis</taxon>
    </lineage>
</organism>
<keyword evidence="1" id="KW-0472">Membrane</keyword>
<accession>A0A0A1VSQ0</accession>
<dbReference type="Proteomes" id="UP000030321">
    <property type="component" value="Unassembled WGS sequence"/>
</dbReference>
<evidence type="ECO:0000313" key="2">
    <source>
        <dbReference type="EMBL" id="GAL92418.1"/>
    </source>
</evidence>
<feature type="transmembrane region" description="Helical" evidence="1">
    <location>
        <begin position="26"/>
        <end position="44"/>
    </location>
</feature>
<evidence type="ECO:0000313" key="3">
    <source>
        <dbReference type="Proteomes" id="UP000030321"/>
    </source>
</evidence>
<proteinExistence type="predicted"/>